<dbReference type="Pfam" id="PF02310">
    <property type="entry name" value="B12-binding"/>
    <property type="match status" value="1"/>
</dbReference>
<dbReference type="Gene3D" id="3.20.20.20">
    <property type="entry name" value="Dihydropteroate synthase-like"/>
    <property type="match status" value="1"/>
</dbReference>
<dbReference type="SMART" id="SM01018">
    <property type="entry name" value="B12-binding_2"/>
    <property type="match status" value="1"/>
</dbReference>
<dbReference type="AlphaFoldDB" id="A0A419T9M5"/>
<evidence type="ECO:0000256" key="9">
    <source>
        <dbReference type="ARBA" id="ARBA00022605"/>
    </source>
</evidence>
<comment type="pathway">
    <text evidence="4">Amino-acid biosynthesis; L-methionine biosynthesis via de novo pathway; L-methionine from L-homocysteine (MetH route): step 1/1.</text>
</comment>
<dbReference type="InterPro" id="IPR036589">
    <property type="entry name" value="HCY_dom_sf"/>
</dbReference>
<evidence type="ECO:0000259" key="22">
    <source>
        <dbReference type="PROSITE" id="PS51332"/>
    </source>
</evidence>
<keyword evidence="25" id="KW-1185">Reference proteome</keyword>
<dbReference type="InterPro" id="IPR036724">
    <property type="entry name" value="Cobalamin-bd_sf"/>
</dbReference>
<dbReference type="PROSITE" id="PS51337">
    <property type="entry name" value="B12_BINDING_NTER"/>
    <property type="match status" value="1"/>
</dbReference>
<dbReference type="PROSITE" id="PS51332">
    <property type="entry name" value="B12_BINDING"/>
    <property type="match status" value="1"/>
</dbReference>
<evidence type="ECO:0000256" key="11">
    <source>
        <dbReference type="ARBA" id="ARBA00022679"/>
    </source>
</evidence>
<evidence type="ECO:0000256" key="17">
    <source>
        <dbReference type="ARBA" id="ARBA00025552"/>
    </source>
</evidence>
<dbReference type="Pfam" id="PF00809">
    <property type="entry name" value="Pterin_bind"/>
    <property type="match status" value="1"/>
</dbReference>
<evidence type="ECO:0000256" key="16">
    <source>
        <dbReference type="ARBA" id="ARBA00023285"/>
    </source>
</evidence>
<evidence type="ECO:0000256" key="18">
    <source>
        <dbReference type="ARBA" id="ARBA00031040"/>
    </source>
</evidence>
<dbReference type="Pfam" id="PF02607">
    <property type="entry name" value="B12-binding_2"/>
    <property type="match status" value="1"/>
</dbReference>
<comment type="catalytic activity">
    <reaction evidence="1">
        <text>(6S)-5-methyl-5,6,7,8-tetrahydrofolate + L-homocysteine = (6S)-5,6,7,8-tetrahydrofolate + L-methionine</text>
        <dbReference type="Rhea" id="RHEA:11172"/>
        <dbReference type="ChEBI" id="CHEBI:18608"/>
        <dbReference type="ChEBI" id="CHEBI:57453"/>
        <dbReference type="ChEBI" id="CHEBI:57844"/>
        <dbReference type="ChEBI" id="CHEBI:58199"/>
        <dbReference type="EC" id="2.1.1.13"/>
    </reaction>
</comment>
<dbReference type="PIRSF" id="PIRSF037472">
    <property type="entry name" value="DHPS_mtfrase"/>
    <property type="match status" value="1"/>
</dbReference>
<comment type="function">
    <text evidence="17">Catalyzes the transfer of a methyl group from methyl-cobalamin to homocysteine, yielding enzyme-bound cob(I)alamin and methionine. Subsequently, remethylates the cofactor using methyltetrahydrofolate.</text>
</comment>
<feature type="binding site" evidence="19">
    <location>
        <position position="204"/>
    </location>
    <ligand>
        <name>Zn(2+)</name>
        <dbReference type="ChEBI" id="CHEBI:29105"/>
    </ligand>
</feature>
<keyword evidence="15" id="KW-0486">Methionine biosynthesis</keyword>
<keyword evidence="8 19" id="KW-0489">Methyltransferase</keyword>
<evidence type="ECO:0000256" key="8">
    <source>
        <dbReference type="ARBA" id="ARBA00022603"/>
    </source>
</evidence>
<dbReference type="InterPro" id="IPR017215">
    <property type="entry name" value="MetH_bac"/>
</dbReference>
<accession>A0A419T9M5</accession>
<dbReference type="InterPro" id="IPR011005">
    <property type="entry name" value="Dihydropteroate_synth-like_sf"/>
</dbReference>
<dbReference type="SUPFAM" id="SSF47644">
    <property type="entry name" value="Methionine synthase domain"/>
    <property type="match status" value="1"/>
</dbReference>
<dbReference type="InterPro" id="IPR003726">
    <property type="entry name" value="HCY_dom"/>
</dbReference>
<dbReference type="EC" id="2.1.1.13" evidence="6"/>
<feature type="domain" description="Pterin-binding" evidence="21">
    <location>
        <begin position="315"/>
        <end position="559"/>
    </location>
</feature>
<gene>
    <name evidence="24" type="ORF">BET03_07775</name>
</gene>
<organism evidence="24 25">
    <name type="scientific">Thermohalobacter berrensis</name>
    <dbReference type="NCBI Taxonomy" id="99594"/>
    <lineage>
        <taxon>Bacteria</taxon>
        <taxon>Bacillati</taxon>
        <taxon>Bacillota</taxon>
        <taxon>Tissierellia</taxon>
        <taxon>Tissierellales</taxon>
        <taxon>Thermohalobacteraceae</taxon>
        <taxon>Thermohalobacter</taxon>
    </lineage>
</organism>
<evidence type="ECO:0000256" key="5">
    <source>
        <dbReference type="ARBA" id="ARBA00010398"/>
    </source>
</evidence>
<comment type="caution">
    <text evidence="24">The sequence shown here is derived from an EMBL/GenBank/DDBJ whole genome shotgun (WGS) entry which is preliminary data.</text>
</comment>
<feature type="binding site" evidence="19">
    <location>
        <position position="270"/>
    </location>
    <ligand>
        <name>Zn(2+)</name>
        <dbReference type="ChEBI" id="CHEBI:29105"/>
    </ligand>
</feature>
<dbReference type="PANTHER" id="PTHR45833">
    <property type="entry name" value="METHIONINE SYNTHASE"/>
    <property type="match status" value="1"/>
</dbReference>
<dbReference type="PANTHER" id="PTHR45833:SF1">
    <property type="entry name" value="METHIONINE SYNTHASE"/>
    <property type="match status" value="1"/>
</dbReference>
<dbReference type="InterPro" id="IPR003759">
    <property type="entry name" value="Cbl-bd_cap"/>
</dbReference>
<keyword evidence="10" id="KW-0846">Cobalamin</keyword>
<dbReference type="PROSITE" id="PS50970">
    <property type="entry name" value="HCY"/>
    <property type="match status" value="1"/>
</dbReference>
<feature type="domain" description="B12-binding N-terminal" evidence="23">
    <location>
        <begin position="579"/>
        <end position="672"/>
    </location>
</feature>
<dbReference type="UniPathway" id="UPA00051">
    <property type="reaction ID" value="UER00081"/>
</dbReference>
<evidence type="ECO:0000259" key="21">
    <source>
        <dbReference type="PROSITE" id="PS50972"/>
    </source>
</evidence>
<evidence type="ECO:0000256" key="12">
    <source>
        <dbReference type="ARBA" id="ARBA00022691"/>
    </source>
</evidence>
<feature type="domain" description="B12-binding" evidence="22">
    <location>
        <begin position="673"/>
        <end position="792"/>
    </location>
</feature>
<dbReference type="InterPro" id="IPR050554">
    <property type="entry name" value="Met_Synthase/Corrinoid"/>
</dbReference>
<dbReference type="GO" id="GO:0031419">
    <property type="term" value="F:cobalamin binding"/>
    <property type="evidence" value="ECO:0007669"/>
    <property type="project" value="UniProtKB-KW"/>
</dbReference>
<comment type="cofactor">
    <cofactor evidence="3">
        <name>methylcob(III)alamin</name>
        <dbReference type="ChEBI" id="CHEBI:28115"/>
    </cofactor>
</comment>
<dbReference type="PROSITE" id="PS50972">
    <property type="entry name" value="PTERIN_BINDING"/>
    <property type="match status" value="1"/>
</dbReference>
<evidence type="ECO:0000313" key="25">
    <source>
        <dbReference type="Proteomes" id="UP000284177"/>
    </source>
</evidence>
<keyword evidence="11 19" id="KW-0808">Transferase</keyword>
<dbReference type="CDD" id="cd02070">
    <property type="entry name" value="corrinoid_protein_B12-BD"/>
    <property type="match status" value="1"/>
</dbReference>
<evidence type="ECO:0000256" key="14">
    <source>
        <dbReference type="ARBA" id="ARBA00022833"/>
    </source>
</evidence>
<keyword evidence="14 19" id="KW-0862">Zinc</keyword>
<feature type="domain" description="Hcy-binding" evidence="20">
    <location>
        <begin position="1"/>
        <end position="284"/>
    </location>
</feature>
<name>A0A419T9M5_9FIRM</name>
<protein>
    <recommendedName>
        <fullName evidence="7">Methionine synthase</fullName>
        <ecNumber evidence="6">2.1.1.13</ecNumber>
    </recommendedName>
    <alternativeName>
        <fullName evidence="18">5-methyltetrahydrofolate--homocysteine methyltransferase</fullName>
    </alternativeName>
</protein>
<keyword evidence="9" id="KW-0028">Amino-acid biosynthesis</keyword>
<feature type="binding site" evidence="19">
    <location>
        <position position="269"/>
    </location>
    <ligand>
        <name>Zn(2+)</name>
        <dbReference type="ChEBI" id="CHEBI:29105"/>
    </ligand>
</feature>
<dbReference type="SUPFAM" id="SSF51717">
    <property type="entry name" value="Dihydropteroate synthetase-like"/>
    <property type="match status" value="1"/>
</dbReference>
<dbReference type="InterPro" id="IPR036594">
    <property type="entry name" value="Meth_synthase_dom"/>
</dbReference>
<evidence type="ECO:0000256" key="7">
    <source>
        <dbReference type="ARBA" id="ARBA00013998"/>
    </source>
</evidence>
<dbReference type="Proteomes" id="UP000284177">
    <property type="component" value="Unassembled WGS sequence"/>
</dbReference>
<sequence length="792" mass="87173">MSTKDALYNGLVFDGAMGTMLIEEGLKAEDCPEKLNIEKPEIIKDIHRLYIEAGADVITTNTFGGNRIKLAEYGLEKVLKEINKNAVKIAKEAAKEKNCLIAASIGPTGKFVEPMGELSFDHAYEIFKEQIKVLAKEGPDFIIFETFSDLGELRAGVIAAKDVCDIPIICSLTFEGERTLTGVTPASAAVVLESLGVEAIGANCSGGPKELFPAVKELAKTTELPIIFQPNAGLPSLKNKKVIYSLNSDEFITYIEPYLNLGVNVFGACCGSTPDFIKKLKDRLKDYSPKKRVVKEEGLLSSRGKVVRIKKDLPPKIIGERINPSGKKKLAESLKTGNYGIIQREAELQIKSGAHLLDVNVGIHSIDESSAMVNVINLLQKNFDIPLVIDSINPEVIEKALKTYHGKALVNSVNGEEKSIKRILPLVKRYGAGVIGLTLDENGIPKKAEERLLIAQKIVNKCLEYGISKDDIYIDCLVLTVGTDNTSPMETLKALRMIKEKLEVKTILGISNVSHGMPKRYKLNSAFLAMAISNGLDLAFINPLEKNIIDTFKAASLLSGRDNNYKYLKLNNKENEEYVEIERNFKPSFKSVKNLLIKGSYDAIEHAKTLLQEGTEPLSIINEGLIPGLNIVGDKFEKGEYYLPQLMLSSEIAQDIFNILEDELRKTKKQSKKGTIVLGTVKGDIHDIGKDMVGVILKTYGYKVVDLGKNILKEKFLEAAVNEKADFIGLSSLMTTTMMEIPKTIKYLKERLPKIKVIVGGAVVTEDFAKKSGADGYSQDALGVIRVLEKLK</sequence>
<dbReference type="GO" id="GO:0046653">
    <property type="term" value="P:tetrahydrofolate metabolic process"/>
    <property type="evidence" value="ECO:0007669"/>
    <property type="project" value="TreeGrafter"/>
</dbReference>
<dbReference type="GO" id="GO:0046872">
    <property type="term" value="F:metal ion binding"/>
    <property type="evidence" value="ECO:0007669"/>
    <property type="project" value="UniProtKB-KW"/>
</dbReference>
<dbReference type="Gene3D" id="3.40.50.280">
    <property type="entry name" value="Cobalamin-binding domain"/>
    <property type="match status" value="1"/>
</dbReference>
<evidence type="ECO:0000256" key="19">
    <source>
        <dbReference type="PROSITE-ProRule" id="PRU00333"/>
    </source>
</evidence>
<keyword evidence="16" id="KW-0170">Cobalt</keyword>
<evidence type="ECO:0000256" key="4">
    <source>
        <dbReference type="ARBA" id="ARBA00005178"/>
    </source>
</evidence>
<evidence type="ECO:0000256" key="1">
    <source>
        <dbReference type="ARBA" id="ARBA00001700"/>
    </source>
</evidence>
<evidence type="ECO:0000256" key="2">
    <source>
        <dbReference type="ARBA" id="ARBA00001947"/>
    </source>
</evidence>
<evidence type="ECO:0000259" key="20">
    <source>
        <dbReference type="PROSITE" id="PS50970"/>
    </source>
</evidence>
<dbReference type="InterPro" id="IPR000489">
    <property type="entry name" value="Pterin-binding_dom"/>
</dbReference>
<evidence type="ECO:0000256" key="3">
    <source>
        <dbReference type="ARBA" id="ARBA00001956"/>
    </source>
</evidence>
<comment type="cofactor">
    <cofactor evidence="2 19">
        <name>Zn(2+)</name>
        <dbReference type="ChEBI" id="CHEBI:29105"/>
    </cofactor>
</comment>
<dbReference type="GO" id="GO:0008705">
    <property type="term" value="F:methionine synthase activity"/>
    <property type="evidence" value="ECO:0007669"/>
    <property type="project" value="UniProtKB-EC"/>
</dbReference>
<evidence type="ECO:0000256" key="10">
    <source>
        <dbReference type="ARBA" id="ARBA00022628"/>
    </source>
</evidence>
<dbReference type="Gene3D" id="3.20.20.330">
    <property type="entry name" value="Homocysteine-binding-like domain"/>
    <property type="match status" value="1"/>
</dbReference>
<dbReference type="InterPro" id="IPR006158">
    <property type="entry name" value="Cobalamin-bd"/>
</dbReference>
<dbReference type="NCBIfam" id="NF005719">
    <property type="entry name" value="PRK07535.1"/>
    <property type="match status" value="1"/>
</dbReference>
<evidence type="ECO:0000256" key="15">
    <source>
        <dbReference type="ARBA" id="ARBA00023167"/>
    </source>
</evidence>
<dbReference type="SUPFAM" id="SSF82282">
    <property type="entry name" value="Homocysteine S-methyltransferase"/>
    <property type="match status" value="1"/>
</dbReference>
<dbReference type="OrthoDB" id="9803687at2"/>
<keyword evidence="13 19" id="KW-0479">Metal-binding</keyword>
<evidence type="ECO:0000259" key="23">
    <source>
        <dbReference type="PROSITE" id="PS51337"/>
    </source>
</evidence>
<evidence type="ECO:0000313" key="24">
    <source>
        <dbReference type="EMBL" id="RKD34180.1"/>
    </source>
</evidence>
<dbReference type="GO" id="GO:0005829">
    <property type="term" value="C:cytosol"/>
    <property type="evidence" value="ECO:0007669"/>
    <property type="project" value="TreeGrafter"/>
</dbReference>
<dbReference type="Pfam" id="PF02574">
    <property type="entry name" value="S-methyl_trans"/>
    <property type="match status" value="1"/>
</dbReference>
<dbReference type="GO" id="GO:0032259">
    <property type="term" value="P:methylation"/>
    <property type="evidence" value="ECO:0007669"/>
    <property type="project" value="UniProtKB-KW"/>
</dbReference>
<comment type="similarity">
    <text evidence="5">Belongs to the vitamin-B12 dependent methionine synthase family.</text>
</comment>
<evidence type="ECO:0000256" key="6">
    <source>
        <dbReference type="ARBA" id="ARBA00012032"/>
    </source>
</evidence>
<evidence type="ECO:0000256" key="13">
    <source>
        <dbReference type="ARBA" id="ARBA00022723"/>
    </source>
</evidence>
<reference evidence="24 25" key="1">
    <citation type="submission" date="2016-08" db="EMBL/GenBank/DDBJ databases">
        <title>Novel Firmicutes and Novel Genomes.</title>
        <authorList>
            <person name="Poppleton D.I."/>
            <person name="Gribaldo S."/>
        </authorList>
    </citation>
    <scope>NUCLEOTIDE SEQUENCE [LARGE SCALE GENOMIC DNA]</scope>
    <source>
        <strain evidence="24 25">CTT3</strain>
    </source>
</reference>
<keyword evidence="12" id="KW-0949">S-adenosyl-L-methionine</keyword>
<dbReference type="EMBL" id="MCIB01000002">
    <property type="protein sequence ID" value="RKD34180.1"/>
    <property type="molecule type" value="Genomic_DNA"/>
</dbReference>
<dbReference type="Gene3D" id="1.10.1240.10">
    <property type="entry name" value="Methionine synthase domain"/>
    <property type="match status" value="1"/>
</dbReference>
<dbReference type="RefSeq" id="WP_120167181.1">
    <property type="nucleotide sequence ID" value="NZ_MCIB01000002.1"/>
</dbReference>
<proteinExistence type="inferred from homology"/>
<dbReference type="SUPFAM" id="SSF52242">
    <property type="entry name" value="Cobalamin (vitamin B12)-binding domain"/>
    <property type="match status" value="1"/>
</dbReference>
<dbReference type="GO" id="GO:0050667">
    <property type="term" value="P:homocysteine metabolic process"/>
    <property type="evidence" value="ECO:0007669"/>
    <property type="project" value="TreeGrafter"/>
</dbReference>